<dbReference type="Gene3D" id="3.40.30.10">
    <property type="entry name" value="Glutaredoxin"/>
    <property type="match status" value="1"/>
</dbReference>
<evidence type="ECO:0000313" key="4">
    <source>
        <dbReference type="EMBL" id="NAW13572.1"/>
    </source>
</evidence>
<evidence type="ECO:0000313" key="5">
    <source>
        <dbReference type="Proteomes" id="UP000448235"/>
    </source>
</evidence>
<sequence>MQVFFSPASPYVRKVMVMAHETGQTVEKLSSAASPVERDQTIVAHNPTGKVPTALLPDGSALYDSRAICRWLDAQHAGPKLYPEGDWAVLRREALADGLLDAALLARYETVMRPADKLWPAWLQGQMDKIASSLVAMEQEVSQLTGVDAGTLAIGCALAYLDFRFPDHPWRTDHPRLARWFDDLSERPSFVQTQPTA</sequence>
<evidence type="ECO:0000256" key="2">
    <source>
        <dbReference type="ARBA" id="ARBA00022679"/>
    </source>
</evidence>
<dbReference type="EC" id="2.5.1.18" evidence="1"/>
<keyword evidence="2 4" id="KW-0808">Transferase</keyword>
<dbReference type="CDD" id="cd03205">
    <property type="entry name" value="GST_C_6"/>
    <property type="match status" value="1"/>
</dbReference>
<dbReference type="Proteomes" id="UP000448235">
    <property type="component" value="Unassembled WGS sequence"/>
</dbReference>
<organism evidence="4 5">
    <name type="scientific">Halomonas icarae</name>
    <dbReference type="NCBI Taxonomy" id="2691040"/>
    <lineage>
        <taxon>Bacteria</taxon>
        <taxon>Pseudomonadati</taxon>
        <taxon>Pseudomonadota</taxon>
        <taxon>Gammaproteobacteria</taxon>
        <taxon>Oceanospirillales</taxon>
        <taxon>Halomonadaceae</taxon>
        <taxon>Halomonas</taxon>
    </lineage>
</organism>
<dbReference type="GO" id="GO:0005737">
    <property type="term" value="C:cytoplasm"/>
    <property type="evidence" value="ECO:0007669"/>
    <property type="project" value="TreeGrafter"/>
</dbReference>
<dbReference type="SUPFAM" id="SSF52833">
    <property type="entry name" value="Thioredoxin-like"/>
    <property type="match status" value="1"/>
</dbReference>
<evidence type="ECO:0000259" key="3">
    <source>
        <dbReference type="PROSITE" id="PS50404"/>
    </source>
</evidence>
<evidence type="ECO:0000256" key="1">
    <source>
        <dbReference type="ARBA" id="ARBA00012452"/>
    </source>
</evidence>
<name>A0A7X4W0H4_9GAMM</name>
<accession>A0A7X4W0H4</accession>
<dbReference type="AlphaFoldDB" id="A0A7X4W0H4"/>
<dbReference type="EMBL" id="WUTS01000001">
    <property type="protein sequence ID" value="NAW13572.1"/>
    <property type="molecule type" value="Genomic_DNA"/>
</dbReference>
<protein>
    <recommendedName>
        <fullName evidence="1">glutathione transferase</fullName>
        <ecNumber evidence="1">2.5.1.18</ecNumber>
    </recommendedName>
</protein>
<keyword evidence="5" id="KW-1185">Reference proteome</keyword>
<dbReference type="GO" id="GO:0004364">
    <property type="term" value="F:glutathione transferase activity"/>
    <property type="evidence" value="ECO:0007669"/>
    <property type="project" value="UniProtKB-EC"/>
</dbReference>
<comment type="caution">
    <text evidence="4">The sequence shown here is derived from an EMBL/GenBank/DDBJ whole genome shotgun (WGS) entry which is preliminary data.</text>
</comment>
<dbReference type="SUPFAM" id="SSF47616">
    <property type="entry name" value="GST C-terminal domain-like"/>
    <property type="match status" value="1"/>
</dbReference>
<dbReference type="Pfam" id="PF13410">
    <property type="entry name" value="GST_C_2"/>
    <property type="match status" value="1"/>
</dbReference>
<dbReference type="PANTHER" id="PTHR43900">
    <property type="entry name" value="GLUTATHIONE S-TRANSFERASE RHO"/>
    <property type="match status" value="1"/>
</dbReference>
<gene>
    <name evidence="4" type="ORF">GRB80_12010</name>
</gene>
<feature type="domain" description="GST N-terminal" evidence="3">
    <location>
        <begin position="1"/>
        <end position="80"/>
    </location>
</feature>
<dbReference type="GO" id="GO:0043295">
    <property type="term" value="F:glutathione binding"/>
    <property type="evidence" value="ECO:0007669"/>
    <property type="project" value="TreeGrafter"/>
</dbReference>
<dbReference type="InterPro" id="IPR036249">
    <property type="entry name" value="Thioredoxin-like_sf"/>
</dbReference>
<dbReference type="InterPro" id="IPR036282">
    <property type="entry name" value="Glutathione-S-Trfase_C_sf"/>
</dbReference>
<dbReference type="CDD" id="cd03049">
    <property type="entry name" value="GST_N_3"/>
    <property type="match status" value="1"/>
</dbReference>
<dbReference type="PANTHER" id="PTHR43900:SF97">
    <property type="entry name" value="GLUTATHIONE TRANSFERASE"/>
    <property type="match status" value="1"/>
</dbReference>
<reference evidence="4 5" key="1">
    <citation type="submission" date="2019-12" db="EMBL/GenBank/DDBJ databases">
        <title>Draft genome sequencing of Halomonas icarensis D1-1.</title>
        <authorList>
            <person name="Pandiyan K."/>
            <person name="Kushwaha P."/>
            <person name="Gowdham M."/>
            <person name="Chakdar H."/>
            <person name="Singh A."/>
            <person name="Kumar M."/>
            <person name="Saxena A.K."/>
        </authorList>
    </citation>
    <scope>NUCLEOTIDE SEQUENCE [LARGE SCALE GENOMIC DNA]</scope>
    <source>
        <strain evidence="4 5">D1-1</strain>
    </source>
</reference>
<dbReference type="Pfam" id="PF13409">
    <property type="entry name" value="GST_N_2"/>
    <property type="match status" value="1"/>
</dbReference>
<dbReference type="Gene3D" id="1.20.1050.10">
    <property type="match status" value="1"/>
</dbReference>
<proteinExistence type="predicted"/>
<dbReference type="PROSITE" id="PS50404">
    <property type="entry name" value="GST_NTER"/>
    <property type="match status" value="1"/>
</dbReference>
<dbReference type="InterPro" id="IPR004045">
    <property type="entry name" value="Glutathione_S-Trfase_N"/>
</dbReference>